<evidence type="ECO:0000313" key="1">
    <source>
        <dbReference type="EMBL" id="VFU19597.1"/>
    </source>
</evidence>
<protein>
    <submittedName>
        <fullName evidence="1">Uncharacterized protein</fullName>
    </submittedName>
</protein>
<reference evidence="1" key="1">
    <citation type="submission" date="2019-03" db="EMBL/GenBank/DDBJ databases">
        <authorList>
            <person name="Hao L."/>
        </authorList>
    </citation>
    <scope>NUCLEOTIDE SEQUENCE</scope>
</reference>
<proteinExistence type="predicted"/>
<dbReference type="AlphaFoldDB" id="A0A485M6I1"/>
<gene>
    <name evidence="1" type="ORF">SCFA_870003</name>
</gene>
<dbReference type="EMBL" id="CAADRN010000391">
    <property type="protein sequence ID" value="VFU19597.1"/>
    <property type="molecule type" value="Genomic_DNA"/>
</dbReference>
<accession>A0A485M6I1</accession>
<organism evidence="1">
    <name type="scientific">anaerobic digester metagenome</name>
    <dbReference type="NCBI Taxonomy" id="1263854"/>
    <lineage>
        <taxon>unclassified sequences</taxon>
        <taxon>metagenomes</taxon>
        <taxon>ecological metagenomes</taxon>
    </lineage>
</organism>
<dbReference type="Pfam" id="PF19888">
    <property type="entry name" value="DUF6361"/>
    <property type="match status" value="1"/>
</dbReference>
<dbReference type="InterPro" id="IPR045941">
    <property type="entry name" value="DUF6361"/>
</dbReference>
<sequence>MPQSLQIGWIDYGSRDRNKILSVLSLLSTPEAVDELGIGVVRDGFADILFPGISTIQTRAKYFLLVPYIMMELERENILSPKSFLDRLSKEEIALISLLKKDNAKGVFGGRAGERLQRKPSSIYWNGFYTFGIFQNYARLSLNGYVRAVCALKREKRLLSAIGHIEKSEGTGDADMYCSACGFWRVPPPPENWRENVTMELTVEEASFLRERIIKSEHSKDSLLAYILRNKIYEVKDYYDISIIEKKIKLPQTIHKDYKMALDFAEFIYGANIRYNVILSGCKNDLANEEWGIWYRSVTNGFIQNYDIYEAVNRLSIRGYNRARLLPFIGKWKEAVLTGDAAVMDELIIAREIELKGKERAKLSSENFSWREGVWLGGGKLQYRFPNSRRLIEDIFNGLGGAKNV</sequence>
<name>A0A485M6I1_9ZZZZ</name>